<reference evidence="4 5" key="1">
    <citation type="submission" date="2015-03" db="EMBL/GenBank/DDBJ databases">
        <authorList>
            <person name="Urmite Genomes"/>
        </authorList>
    </citation>
    <scope>NUCLEOTIDE SEQUENCE [LARGE SCALE GENOMIC DNA]</scope>
    <source>
        <strain evidence="4 5">CSUR P1491</strain>
    </source>
</reference>
<evidence type="ECO:0000256" key="1">
    <source>
        <dbReference type="ARBA" id="ARBA00023125"/>
    </source>
</evidence>
<organism evidence="4 5">
    <name type="scientific">Mycobacterium lentiflavum</name>
    <dbReference type="NCBI Taxonomy" id="141349"/>
    <lineage>
        <taxon>Bacteria</taxon>
        <taxon>Bacillati</taxon>
        <taxon>Actinomycetota</taxon>
        <taxon>Actinomycetes</taxon>
        <taxon>Mycobacteriales</taxon>
        <taxon>Mycobacteriaceae</taxon>
        <taxon>Mycobacterium</taxon>
        <taxon>Mycobacterium simiae complex</taxon>
    </lineage>
</organism>
<evidence type="ECO:0000313" key="5">
    <source>
        <dbReference type="Proteomes" id="UP000199251"/>
    </source>
</evidence>
<dbReference type="InterPro" id="IPR050624">
    <property type="entry name" value="HTH-type_Tx_Regulator"/>
</dbReference>
<dbReference type="Gene3D" id="1.10.357.10">
    <property type="entry name" value="Tetracycline Repressor, domain 2"/>
    <property type="match status" value="1"/>
</dbReference>
<dbReference type="InterPro" id="IPR009057">
    <property type="entry name" value="Homeodomain-like_sf"/>
</dbReference>
<dbReference type="AlphaFoldDB" id="A0A0E4CLE6"/>
<dbReference type="STRING" id="141349.BN1232_00671"/>
<dbReference type="RefSeq" id="WP_090608365.1">
    <property type="nucleotide sequence ID" value="NZ_CTEE01000001.1"/>
</dbReference>
<sequence>MVLMDQTPSERPYRGVEAARRLAERRGRLLAAGLDLLGADQQDASALTVRAVCTRAGLTPRYFYESFSDRDGFVGAVFDSVIADLAATTQAAVAAVPIPEQSRAGMANIVRTIAEDPRVGRLLFSTQLADAVIVRKRAESTALFAMLLGQHGGDKLRMPASNSVKAGAHFAVGGVGQMISAWLVGDVVLDPDQLVDQLAVLLDELAHPRLYGLTETTATATAASRDPRAIDATS</sequence>
<evidence type="ECO:0000313" key="4">
    <source>
        <dbReference type="EMBL" id="CQD04399.1"/>
    </source>
</evidence>
<dbReference type="PROSITE" id="PS50977">
    <property type="entry name" value="HTH_TETR_2"/>
    <property type="match status" value="1"/>
</dbReference>
<keyword evidence="1 2" id="KW-0238">DNA-binding</keyword>
<dbReference type="OrthoDB" id="4331447at2"/>
<dbReference type="SUPFAM" id="SSF46689">
    <property type="entry name" value="Homeodomain-like"/>
    <property type="match status" value="1"/>
</dbReference>
<protein>
    <submittedName>
        <fullName evidence="4">TetR family transcriptional regulator</fullName>
    </submittedName>
</protein>
<evidence type="ECO:0000256" key="2">
    <source>
        <dbReference type="PROSITE-ProRule" id="PRU00335"/>
    </source>
</evidence>
<dbReference type="InterPro" id="IPR001647">
    <property type="entry name" value="HTH_TetR"/>
</dbReference>
<feature type="DNA-binding region" description="H-T-H motif" evidence="2">
    <location>
        <begin position="48"/>
        <end position="67"/>
    </location>
</feature>
<feature type="domain" description="HTH tetR-type" evidence="3">
    <location>
        <begin position="23"/>
        <end position="85"/>
    </location>
</feature>
<evidence type="ECO:0000259" key="3">
    <source>
        <dbReference type="PROSITE" id="PS50977"/>
    </source>
</evidence>
<dbReference type="GO" id="GO:0003677">
    <property type="term" value="F:DNA binding"/>
    <property type="evidence" value="ECO:0007669"/>
    <property type="project" value="UniProtKB-UniRule"/>
</dbReference>
<gene>
    <name evidence="4" type="ORF">BN1232_00671</name>
</gene>
<proteinExistence type="predicted"/>
<name>A0A0E4CLE6_MYCLN</name>
<dbReference type="PANTHER" id="PTHR43479">
    <property type="entry name" value="ACREF/ENVCD OPERON REPRESSOR-RELATED"/>
    <property type="match status" value="1"/>
</dbReference>
<accession>A0A0E4CLE6</accession>
<dbReference type="EMBL" id="CTEE01000001">
    <property type="protein sequence ID" value="CQD04399.1"/>
    <property type="molecule type" value="Genomic_DNA"/>
</dbReference>
<dbReference type="PANTHER" id="PTHR43479:SF11">
    <property type="entry name" value="ACREF_ENVCD OPERON REPRESSOR-RELATED"/>
    <property type="match status" value="1"/>
</dbReference>
<dbReference type="Proteomes" id="UP000199251">
    <property type="component" value="Unassembled WGS sequence"/>
</dbReference>